<keyword evidence="1" id="KW-0812">Transmembrane</keyword>
<comment type="caution">
    <text evidence="2">The sequence shown here is derived from an EMBL/GenBank/DDBJ whole genome shotgun (WGS) entry which is preliminary data.</text>
</comment>
<sequence length="58" mass="6581">MSLLITIAYICVFVGIISALVILVDIFKNPQPMKIMNIVWGINGLYLGPYVRENLDKR</sequence>
<dbReference type="RefSeq" id="WP_157090658.1">
    <property type="nucleotide sequence ID" value="NZ_JARMAB010000006.1"/>
</dbReference>
<feature type="transmembrane region" description="Helical" evidence="1">
    <location>
        <begin position="6"/>
        <end position="27"/>
    </location>
</feature>
<reference evidence="2 3" key="1">
    <citation type="submission" date="2023-03" db="EMBL/GenBank/DDBJ databases">
        <title>Bacillus Genome Sequencing.</title>
        <authorList>
            <person name="Dunlap C."/>
        </authorList>
    </citation>
    <scope>NUCLEOTIDE SEQUENCE [LARGE SCALE GENOMIC DNA]</scope>
    <source>
        <strain evidence="2 3">B-23453</strain>
    </source>
</reference>
<accession>A0ABU6MCI3</accession>
<evidence type="ECO:0000313" key="2">
    <source>
        <dbReference type="EMBL" id="MED1202369.1"/>
    </source>
</evidence>
<keyword evidence="3" id="KW-1185">Reference proteome</keyword>
<keyword evidence="1" id="KW-1133">Transmembrane helix</keyword>
<protein>
    <submittedName>
        <fullName evidence="2">Uncharacterized protein</fullName>
    </submittedName>
</protein>
<keyword evidence="1" id="KW-0472">Membrane</keyword>
<proteinExistence type="predicted"/>
<gene>
    <name evidence="2" type="ORF">P4T90_04600</name>
</gene>
<dbReference type="EMBL" id="JARMAB010000006">
    <property type="protein sequence ID" value="MED1202369.1"/>
    <property type="molecule type" value="Genomic_DNA"/>
</dbReference>
<evidence type="ECO:0000256" key="1">
    <source>
        <dbReference type="SAM" id="Phobius"/>
    </source>
</evidence>
<evidence type="ECO:0000313" key="3">
    <source>
        <dbReference type="Proteomes" id="UP001341444"/>
    </source>
</evidence>
<dbReference type="Proteomes" id="UP001341444">
    <property type="component" value="Unassembled WGS sequence"/>
</dbReference>
<organism evidence="2 3">
    <name type="scientific">Heyndrickxia acidicola</name>
    <dbReference type="NCBI Taxonomy" id="209389"/>
    <lineage>
        <taxon>Bacteria</taxon>
        <taxon>Bacillati</taxon>
        <taxon>Bacillota</taxon>
        <taxon>Bacilli</taxon>
        <taxon>Bacillales</taxon>
        <taxon>Bacillaceae</taxon>
        <taxon>Heyndrickxia</taxon>
    </lineage>
</organism>
<name>A0ABU6MCI3_9BACI</name>